<dbReference type="Proteomes" id="UP000770717">
    <property type="component" value="Unassembled WGS sequence"/>
</dbReference>
<comment type="caution">
    <text evidence="2">The sequence shown here is derived from an EMBL/GenBank/DDBJ whole genome shotgun (WGS) entry which is preliminary data.</text>
</comment>
<keyword evidence="1" id="KW-1133">Transmembrane helix</keyword>
<dbReference type="AlphaFoldDB" id="A0A8J6FJL3"/>
<reference evidence="2" key="1">
    <citation type="thesis" date="2020" institute="ProQuest LLC" country="789 East Eisenhower Parkway, Ann Arbor, MI, USA">
        <title>Comparative Genomics and Chromosome Evolution.</title>
        <authorList>
            <person name="Mudd A.B."/>
        </authorList>
    </citation>
    <scope>NUCLEOTIDE SEQUENCE</scope>
    <source>
        <strain evidence="2">HN-11 Male</strain>
        <tissue evidence="2">Kidney and liver</tissue>
    </source>
</reference>
<keyword evidence="1" id="KW-0812">Transmembrane</keyword>
<name>A0A8J6FJL3_ELECQ</name>
<accession>A0A8J6FJL3</accession>
<keyword evidence="1" id="KW-0472">Membrane</keyword>
<evidence type="ECO:0000256" key="1">
    <source>
        <dbReference type="SAM" id="Phobius"/>
    </source>
</evidence>
<proteinExistence type="predicted"/>
<organism evidence="2 3">
    <name type="scientific">Eleutherodactylus coqui</name>
    <name type="common">Puerto Rican coqui</name>
    <dbReference type="NCBI Taxonomy" id="57060"/>
    <lineage>
        <taxon>Eukaryota</taxon>
        <taxon>Metazoa</taxon>
        <taxon>Chordata</taxon>
        <taxon>Craniata</taxon>
        <taxon>Vertebrata</taxon>
        <taxon>Euteleostomi</taxon>
        <taxon>Amphibia</taxon>
        <taxon>Batrachia</taxon>
        <taxon>Anura</taxon>
        <taxon>Neobatrachia</taxon>
        <taxon>Hyloidea</taxon>
        <taxon>Eleutherodactylidae</taxon>
        <taxon>Eleutherodactylinae</taxon>
        <taxon>Eleutherodactylus</taxon>
        <taxon>Eleutherodactylus</taxon>
    </lineage>
</organism>
<sequence length="83" mass="9289">MFILMVGTWLSDLTDYAFLGQINTLPIAILNVYFILPGARRSVNPHRHLLIYAAHNDNIHQDQALVSECGEICNTNSNMSCPT</sequence>
<feature type="transmembrane region" description="Helical" evidence="1">
    <location>
        <begin position="16"/>
        <end position="36"/>
    </location>
</feature>
<evidence type="ECO:0000313" key="3">
    <source>
        <dbReference type="Proteomes" id="UP000770717"/>
    </source>
</evidence>
<protein>
    <submittedName>
        <fullName evidence="2">Uncharacterized protein</fullName>
    </submittedName>
</protein>
<dbReference type="EMBL" id="WNTK01000003">
    <property type="protein sequence ID" value="KAG9487829.1"/>
    <property type="molecule type" value="Genomic_DNA"/>
</dbReference>
<evidence type="ECO:0000313" key="2">
    <source>
        <dbReference type="EMBL" id="KAG9487829.1"/>
    </source>
</evidence>
<gene>
    <name evidence="2" type="ORF">GDO78_007559</name>
</gene>
<keyword evidence="3" id="KW-1185">Reference proteome</keyword>